<dbReference type="RefSeq" id="WP_013173135.1">
    <property type="nucleotide sequence ID" value="NC_014219.1"/>
</dbReference>
<feature type="transmembrane region" description="Helical" evidence="1">
    <location>
        <begin position="35"/>
        <end position="53"/>
    </location>
</feature>
<evidence type="ECO:0000313" key="2">
    <source>
        <dbReference type="EMBL" id="ADH99713.1"/>
    </source>
</evidence>
<dbReference type="PANTHER" id="PTHR39419:SF1">
    <property type="entry name" value="SLL0814 PROTEIN"/>
    <property type="match status" value="1"/>
</dbReference>
<feature type="transmembrane region" description="Helical" evidence="1">
    <location>
        <begin position="208"/>
        <end position="228"/>
    </location>
</feature>
<keyword evidence="3" id="KW-1185">Reference proteome</keyword>
<keyword evidence="1" id="KW-1133">Transmembrane helix</keyword>
<organism evidence="2 3">
    <name type="scientific">Bacillus selenitireducens (strain ATCC 700615 / DSM 15326 / MLS10)</name>
    <dbReference type="NCBI Taxonomy" id="439292"/>
    <lineage>
        <taxon>Bacteria</taxon>
        <taxon>Bacillati</taxon>
        <taxon>Bacillota</taxon>
        <taxon>Bacilli</taxon>
        <taxon>Bacillales</taxon>
        <taxon>Bacillaceae</taxon>
        <taxon>Salisediminibacterium</taxon>
    </lineage>
</organism>
<evidence type="ECO:0000256" key="1">
    <source>
        <dbReference type="SAM" id="Phobius"/>
    </source>
</evidence>
<proteinExistence type="predicted"/>
<protein>
    <submittedName>
        <fullName evidence="2">Membrane protein-like protein</fullName>
    </submittedName>
</protein>
<dbReference type="Pfam" id="PF04240">
    <property type="entry name" value="Caroten_synth"/>
    <property type="match status" value="1"/>
</dbReference>
<dbReference type="STRING" id="439292.Bsel_2209"/>
<dbReference type="Proteomes" id="UP000000271">
    <property type="component" value="Chromosome"/>
</dbReference>
<dbReference type="HOGENOM" id="CLU_070738_1_0_9"/>
<keyword evidence="1" id="KW-0472">Membrane</keyword>
<name>D6XVH5_BACIE</name>
<evidence type="ECO:0000313" key="3">
    <source>
        <dbReference type="Proteomes" id="UP000000271"/>
    </source>
</evidence>
<feature type="transmembrane region" description="Helical" evidence="1">
    <location>
        <begin position="99"/>
        <end position="121"/>
    </location>
</feature>
<feature type="transmembrane region" description="Helical" evidence="1">
    <location>
        <begin position="133"/>
        <end position="151"/>
    </location>
</feature>
<feature type="transmembrane region" description="Helical" evidence="1">
    <location>
        <begin position="178"/>
        <end position="196"/>
    </location>
</feature>
<dbReference type="AlphaFoldDB" id="D6XVH5"/>
<feature type="transmembrane region" description="Helical" evidence="1">
    <location>
        <begin position="9"/>
        <end position="29"/>
    </location>
</feature>
<sequence>MIHTFDRRLFLFFIIWYSIGVVLLSFDLVPPWLEWANVVFLITSGLIAMMFFYRSHAMIPGIITISIIFVLSMAIESFGVHTGLFFGDYSYMTDFGPKVAGVPITIGFAWVMVLGTSHVLAAPVTKYITSFRWLVYSLYGALVATSLDLIIDPVAYDVKQYWVWNEGGFYYDIPFSNFYGWFILSFVLHLILYVFFHRSRGWTNIRSSFWEIRMVVLYNMMMIMFIIVAAVNGLFLAVGLTSVLTVIYTLLYFVMKGRTA</sequence>
<keyword evidence="1" id="KW-0812">Transmembrane</keyword>
<reference evidence="2" key="1">
    <citation type="submission" date="2009-10" db="EMBL/GenBank/DDBJ databases">
        <title>Complete sequence of Bacillus selenitireducens MLS10.</title>
        <authorList>
            <consortium name="US DOE Joint Genome Institute"/>
            <person name="Lucas S."/>
            <person name="Copeland A."/>
            <person name="Lapidus A."/>
            <person name="Glavina del Rio T."/>
            <person name="Dalin E."/>
            <person name="Tice H."/>
            <person name="Bruce D."/>
            <person name="Goodwin L."/>
            <person name="Pitluck S."/>
            <person name="Sims D."/>
            <person name="Brettin T."/>
            <person name="Detter J.C."/>
            <person name="Han C."/>
            <person name="Larimer F."/>
            <person name="Land M."/>
            <person name="Hauser L."/>
            <person name="Kyrpides N."/>
            <person name="Ovchinnikova G."/>
            <person name="Stolz J."/>
        </authorList>
    </citation>
    <scope>NUCLEOTIDE SEQUENCE [LARGE SCALE GENOMIC DNA]</scope>
    <source>
        <strain evidence="2">MLS10</strain>
    </source>
</reference>
<dbReference type="KEGG" id="bse:Bsel_2209"/>
<dbReference type="InterPro" id="IPR007354">
    <property type="entry name" value="CruF-like"/>
</dbReference>
<feature type="transmembrane region" description="Helical" evidence="1">
    <location>
        <begin position="65"/>
        <end position="87"/>
    </location>
</feature>
<accession>D6XVH5</accession>
<dbReference type="PANTHER" id="PTHR39419">
    <property type="entry name" value="SLL0814 PROTEIN"/>
    <property type="match status" value="1"/>
</dbReference>
<dbReference type="EMBL" id="CP001791">
    <property type="protein sequence ID" value="ADH99713.1"/>
    <property type="molecule type" value="Genomic_DNA"/>
</dbReference>
<gene>
    <name evidence="2" type="ordered locus">Bsel_2209</name>
</gene>
<feature type="transmembrane region" description="Helical" evidence="1">
    <location>
        <begin position="234"/>
        <end position="254"/>
    </location>
</feature>
<dbReference type="OrthoDB" id="9811293at2"/>
<dbReference type="eggNOG" id="COG2324">
    <property type="taxonomic scope" value="Bacteria"/>
</dbReference>